<feature type="non-terminal residue" evidence="2">
    <location>
        <position position="93"/>
    </location>
</feature>
<dbReference type="InterPro" id="IPR012340">
    <property type="entry name" value="NA-bd_OB-fold"/>
</dbReference>
<feature type="transmembrane region" description="Helical" evidence="1">
    <location>
        <begin position="33"/>
        <end position="51"/>
    </location>
</feature>
<sequence>MRYALLQVPALALLVVLLIVVQRWVDLPAWFSWGLVALWVAKDAILFPFTWRAYDWHRSGDANSMVGARGVTEEQLAPSGYIRVHGELWKAEV</sequence>
<keyword evidence="1" id="KW-0812">Transmembrane</keyword>
<keyword evidence="1" id="KW-0472">Membrane</keyword>
<evidence type="ECO:0000313" key="2">
    <source>
        <dbReference type="EMBL" id="GAI89314.1"/>
    </source>
</evidence>
<dbReference type="EMBL" id="BARW01020208">
    <property type="protein sequence ID" value="GAI89314.1"/>
    <property type="molecule type" value="Genomic_DNA"/>
</dbReference>
<accession>X1UAD6</accession>
<evidence type="ECO:0008006" key="3">
    <source>
        <dbReference type="Google" id="ProtNLM"/>
    </source>
</evidence>
<proteinExistence type="predicted"/>
<reference evidence="2" key="1">
    <citation type="journal article" date="2014" name="Front. Microbiol.">
        <title>High frequency of phylogenetically diverse reductive dehalogenase-homologous genes in deep subseafloor sedimentary metagenomes.</title>
        <authorList>
            <person name="Kawai M."/>
            <person name="Futagami T."/>
            <person name="Toyoda A."/>
            <person name="Takaki Y."/>
            <person name="Nishi S."/>
            <person name="Hori S."/>
            <person name="Arai W."/>
            <person name="Tsubouchi T."/>
            <person name="Morono Y."/>
            <person name="Uchiyama I."/>
            <person name="Ito T."/>
            <person name="Fujiyama A."/>
            <person name="Inagaki F."/>
            <person name="Takami H."/>
        </authorList>
    </citation>
    <scope>NUCLEOTIDE SEQUENCE</scope>
    <source>
        <strain evidence="2">Expedition CK06-06</strain>
    </source>
</reference>
<evidence type="ECO:0000256" key="1">
    <source>
        <dbReference type="SAM" id="Phobius"/>
    </source>
</evidence>
<dbReference type="SUPFAM" id="SSF141322">
    <property type="entry name" value="NfeD domain-like"/>
    <property type="match status" value="1"/>
</dbReference>
<protein>
    <recommendedName>
        <fullName evidence="3">NfeD-like C-terminal domain-containing protein</fullName>
    </recommendedName>
</protein>
<organism evidence="2">
    <name type="scientific">marine sediment metagenome</name>
    <dbReference type="NCBI Taxonomy" id="412755"/>
    <lineage>
        <taxon>unclassified sequences</taxon>
        <taxon>metagenomes</taxon>
        <taxon>ecological metagenomes</taxon>
    </lineage>
</organism>
<name>X1UAD6_9ZZZZ</name>
<dbReference type="AlphaFoldDB" id="X1UAD6"/>
<gene>
    <name evidence="2" type="ORF">S12H4_34190</name>
</gene>
<dbReference type="Gene3D" id="2.40.50.140">
    <property type="entry name" value="Nucleic acid-binding proteins"/>
    <property type="match status" value="1"/>
</dbReference>
<keyword evidence="1" id="KW-1133">Transmembrane helix</keyword>
<comment type="caution">
    <text evidence="2">The sequence shown here is derived from an EMBL/GenBank/DDBJ whole genome shotgun (WGS) entry which is preliminary data.</text>
</comment>